<keyword evidence="4" id="KW-0503">Monooxygenase</keyword>
<dbReference type="RefSeq" id="WP_251971927.1">
    <property type="nucleotide sequence ID" value="NZ_AP025730.1"/>
</dbReference>
<dbReference type="Gene3D" id="3.50.50.60">
    <property type="entry name" value="FAD/NAD(P)-binding domain"/>
    <property type="match status" value="1"/>
</dbReference>
<reference evidence="4" key="1">
    <citation type="submission" date="2022-04" db="EMBL/GenBank/DDBJ databases">
        <title>Whole genome sequence of Sphaerotilus sp. FB-5.</title>
        <authorList>
            <person name="Takeda M."/>
            <person name="Narihara S."/>
            <person name="Akimoto M."/>
            <person name="Akimoto R."/>
            <person name="Nishiyashiki S."/>
            <person name="Murakami T."/>
        </authorList>
    </citation>
    <scope>NUCLEOTIDE SEQUENCE</scope>
    <source>
        <strain evidence="4">FB-5</strain>
    </source>
</reference>
<keyword evidence="5" id="KW-1185">Reference proteome</keyword>
<dbReference type="InterPro" id="IPR002938">
    <property type="entry name" value="FAD-bd"/>
</dbReference>
<gene>
    <name evidence="4" type="ORF">CATMQ487_06330</name>
</gene>
<name>A0ABN6PIV1_9BURK</name>
<protein>
    <submittedName>
        <fullName evidence="4">Monooxygenase</fullName>
    </submittedName>
</protein>
<dbReference type="PANTHER" id="PTHR43476:SF4">
    <property type="entry name" value="BLR0106 PROTEIN"/>
    <property type="match status" value="1"/>
</dbReference>
<dbReference type="InterPro" id="IPR036188">
    <property type="entry name" value="FAD/NAD-bd_sf"/>
</dbReference>
<accession>A0ABN6PIV1</accession>
<dbReference type="PANTHER" id="PTHR43476">
    <property type="entry name" value="3-(3-HYDROXY-PHENYL)PROPIONATE/3-HYDROXYCINNAMIC ACID HYDROXYLASE"/>
    <property type="match status" value="1"/>
</dbReference>
<evidence type="ECO:0000256" key="2">
    <source>
        <dbReference type="ARBA" id="ARBA00023027"/>
    </source>
</evidence>
<keyword evidence="2" id="KW-0520">NAD</keyword>
<evidence type="ECO:0000313" key="4">
    <source>
        <dbReference type="EMBL" id="BDI03663.1"/>
    </source>
</evidence>
<evidence type="ECO:0000313" key="5">
    <source>
        <dbReference type="Proteomes" id="UP001057498"/>
    </source>
</evidence>
<dbReference type="SUPFAM" id="SSF51905">
    <property type="entry name" value="FAD/NAD(P)-binding domain"/>
    <property type="match status" value="1"/>
</dbReference>
<sequence>MKIKILGAGPAGLCFAALMKRQDPRHEVTVIERGSRDATWGFGVVFSDRALDFLRADDEALYALVTPHMETWDHLSIVHNDTRIPITGNGFSAIGRLELLQLMVAHAEALGVQIRFDTEATSLAAIDPEAGTENEADLIVASNGAFSWVRAENEARFGTTIDWRPNRFIWYGTSQVFDSLTLTFRDTEWGVFCAHHYRYSPTMSTFLVEVTDATWRRAGFDTLDPAATIARCEQAFAKDLGGHPILSNHSYWRQFPAVWNERWSFENVVLLGDALRTAHFSIGSGTRLAMEDAIALAKACRDQNLGERPAREQVRAALEAFQAQRLPPMHKIWNAANVSLRWYERMDEWVPGLSPVEFAYSYMTRTGRVSHAEMRRRDPGLAQAYEQLHPEADPGH</sequence>
<dbReference type="Gene3D" id="3.30.9.20">
    <property type="match status" value="1"/>
</dbReference>
<organism evidence="4 5">
    <name type="scientific">Sphaerotilus microaerophilus</name>
    <dbReference type="NCBI Taxonomy" id="2914710"/>
    <lineage>
        <taxon>Bacteria</taxon>
        <taxon>Pseudomonadati</taxon>
        <taxon>Pseudomonadota</taxon>
        <taxon>Betaproteobacteria</taxon>
        <taxon>Burkholderiales</taxon>
        <taxon>Sphaerotilaceae</taxon>
        <taxon>Sphaerotilus</taxon>
    </lineage>
</organism>
<evidence type="ECO:0000256" key="1">
    <source>
        <dbReference type="ARBA" id="ARBA00023002"/>
    </source>
</evidence>
<dbReference type="InterPro" id="IPR050631">
    <property type="entry name" value="PheA/TfdB_FAD_monoxygenase"/>
</dbReference>
<dbReference type="GO" id="GO:0004497">
    <property type="term" value="F:monooxygenase activity"/>
    <property type="evidence" value="ECO:0007669"/>
    <property type="project" value="UniProtKB-KW"/>
</dbReference>
<dbReference type="PRINTS" id="PR00420">
    <property type="entry name" value="RNGMNOXGNASE"/>
</dbReference>
<keyword evidence="1" id="KW-0560">Oxidoreductase</keyword>
<dbReference type="Proteomes" id="UP001057498">
    <property type="component" value="Chromosome"/>
</dbReference>
<feature type="domain" description="FAD-binding" evidence="3">
    <location>
        <begin position="3"/>
        <end position="299"/>
    </location>
</feature>
<proteinExistence type="predicted"/>
<dbReference type="EMBL" id="AP025730">
    <property type="protein sequence ID" value="BDI03663.1"/>
    <property type="molecule type" value="Genomic_DNA"/>
</dbReference>
<dbReference type="Pfam" id="PF01494">
    <property type="entry name" value="FAD_binding_3"/>
    <property type="match status" value="1"/>
</dbReference>
<evidence type="ECO:0000259" key="3">
    <source>
        <dbReference type="Pfam" id="PF01494"/>
    </source>
</evidence>